<keyword evidence="4" id="KW-1185">Reference proteome</keyword>
<evidence type="ECO:0000313" key="4">
    <source>
        <dbReference type="Proteomes" id="UP001345827"/>
    </source>
</evidence>
<feature type="compositionally biased region" description="Low complexity" evidence="1">
    <location>
        <begin position="286"/>
        <end position="301"/>
    </location>
</feature>
<feature type="region of interest" description="Disordered" evidence="1">
    <location>
        <begin position="100"/>
        <end position="119"/>
    </location>
</feature>
<feature type="region of interest" description="Disordered" evidence="1">
    <location>
        <begin position="143"/>
        <end position="167"/>
    </location>
</feature>
<name>A0AAV9QGH3_9PEZI</name>
<feature type="domain" description="Myb-like DNA-binding" evidence="2">
    <location>
        <begin position="13"/>
        <end position="60"/>
    </location>
</feature>
<evidence type="ECO:0000259" key="2">
    <source>
        <dbReference type="Pfam" id="PF22980"/>
    </source>
</evidence>
<evidence type="ECO:0000313" key="3">
    <source>
        <dbReference type="EMBL" id="KAK5541193.1"/>
    </source>
</evidence>
<gene>
    <name evidence="3" type="ORF">LTR25_002970</name>
</gene>
<accession>A0AAV9QGH3</accession>
<sequence>MSKNLKNTRKATPEDQIRFLISCCKHSNFGRVDHVAVARECGITSKGASAKRYERVCKAYSTQTCVGPDEDEDEDHDDDIPMASFARKRKTADVEDAVKPAKKSCRTAQEGPAPTCRASETERFGTVPASPRDRVLRLEQGQLPQEASRQRHVAPGSAPSPWLQRPGPVIPPPLPDPAGMQPRMAFPTPFPLPVQGYAHPGSLMHVRTPFPGYMSVANGAGPHIPDGMRMLCQVAASPDDPVALSVRNEFDQNVTFNQYAGPSYPFRMSMQQGPVRALENEDLRQQQRLPPQPQEVRPLLQGEKAPVSSITKEQEMSSGIVVVE</sequence>
<feature type="region of interest" description="Disordered" evidence="1">
    <location>
        <begin position="283"/>
        <end position="324"/>
    </location>
</feature>
<dbReference type="AlphaFoldDB" id="A0AAV9QGH3"/>
<dbReference type="InterPro" id="IPR054505">
    <property type="entry name" value="Myb_DNA-bind_8"/>
</dbReference>
<comment type="caution">
    <text evidence="3">The sequence shown here is derived from an EMBL/GenBank/DDBJ whole genome shotgun (WGS) entry which is preliminary data.</text>
</comment>
<protein>
    <recommendedName>
        <fullName evidence="2">Myb-like DNA-binding domain-containing protein</fullName>
    </recommendedName>
</protein>
<proteinExistence type="predicted"/>
<dbReference type="EMBL" id="JAXLQG010000004">
    <property type="protein sequence ID" value="KAK5541193.1"/>
    <property type="molecule type" value="Genomic_DNA"/>
</dbReference>
<organism evidence="3 4">
    <name type="scientific">Vermiconidia calcicola</name>
    <dbReference type="NCBI Taxonomy" id="1690605"/>
    <lineage>
        <taxon>Eukaryota</taxon>
        <taxon>Fungi</taxon>
        <taxon>Dikarya</taxon>
        <taxon>Ascomycota</taxon>
        <taxon>Pezizomycotina</taxon>
        <taxon>Dothideomycetes</taxon>
        <taxon>Dothideomycetidae</taxon>
        <taxon>Mycosphaerellales</taxon>
        <taxon>Extremaceae</taxon>
        <taxon>Vermiconidia</taxon>
    </lineage>
</organism>
<reference evidence="3 4" key="1">
    <citation type="submission" date="2023-06" db="EMBL/GenBank/DDBJ databases">
        <title>Black Yeasts Isolated from many extreme environments.</title>
        <authorList>
            <person name="Coleine C."/>
            <person name="Stajich J.E."/>
            <person name="Selbmann L."/>
        </authorList>
    </citation>
    <scope>NUCLEOTIDE SEQUENCE [LARGE SCALE GENOMIC DNA]</scope>
    <source>
        <strain evidence="3 4">CCFEE 5887</strain>
    </source>
</reference>
<dbReference type="Pfam" id="PF22980">
    <property type="entry name" value="Myb_DNA-bind_8"/>
    <property type="match status" value="1"/>
</dbReference>
<evidence type="ECO:0000256" key="1">
    <source>
        <dbReference type="SAM" id="MobiDB-lite"/>
    </source>
</evidence>
<dbReference type="Proteomes" id="UP001345827">
    <property type="component" value="Unassembled WGS sequence"/>
</dbReference>